<gene>
    <name evidence="6" type="ORF">E2986_12451</name>
</gene>
<dbReference type="GO" id="GO:0006412">
    <property type="term" value="P:translation"/>
    <property type="evidence" value="ECO:0007669"/>
    <property type="project" value="InterPro"/>
</dbReference>
<keyword evidence="3" id="KW-0687">Ribonucleoprotein</keyword>
<evidence type="ECO:0000313" key="6">
    <source>
        <dbReference type="EMBL" id="KAF3427916.1"/>
    </source>
</evidence>
<dbReference type="Proteomes" id="UP000655588">
    <property type="component" value="Unassembled WGS sequence"/>
</dbReference>
<evidence type="ECO:0000256" key="5">
    <source>
        <dbReference type="ARBA" id="ARBA00035321"/>
    </source>
</evidence>
<dbReference type="InterPro" id="IPR001380">
    <property type="entry name" value="Ribosomal_eL13"/>
</dbReference>
<dbReference type="Pfam" id="PF01294">
    <property type="entry name" value="Ribosomal_L13e"/>
    <property type="match status" value="1"/>
</dbReference>
<dbReference type="AlphaFoldDB" id="A0A833VQ70"/>
<comment type="similarity">
    <text evidence="1">Belongs to the eukaryotic ribosomal protein eL13 family.</text>
</comment>
<evidence type="ECO:0000256" key="1">
    <source>
        <dbReference type="ARBA" id="ARBA00005640"/>
    </source>
</evidence>
<dbReference type="EMBL" id="WNWW01000244">
    <property type="protein sequence ID" value="KAF3427916.1"/>
    <property type="molecule type" value="Genomic_DNA"/>
</dbReference>
<dbReference type="PANTHER" id="PTHR11722:SF0">
    <property type="entry name" value="LARGE RIBOSOMAL SUBUNIT PROTEIN EL13"/>
    <property type="match status" value="1"/>
</dbReference>
<dbReference type="GO" id="GO:0022625">
    <property type="term" value="C:cytosolic large ribosomal subunit"/>
    <property type="evidence" value="ECO:0007669"/>
    <property type="project" value="TreeGrafter"/>
</dbReference>
<proteinExistence type="inferred from homology"/>
<accession>A0A833VQ70</accession>
<keyword evidence="2" id="KW-0689">Ribosomal protein</keyword>
<dbReference type="GO" id="GO:0003723">
    <property type="term" value="F:RNA binding"/>
    <property type="evidence" value="ECO:0007669"/>
    <property type="project" value="TreeGrafter"/>
</dbReference>
<organism evidence="6 7">
    <name type="scientific">Frieseomelitta varia</name>
    <dbReference type="NCBI Taxonomy" id="561572"/>
    <lineage>
        <taxon>Eukaryota</taxon>
        <taxon>Metazoa</taxon>
        <taxon>Ecdysozoa</taxon>
        <taxon>Arthropoda</taxon>
        <taxon>Hexapoda</taxon>
        <taxon>Insecta</taxon>
        <taxon>Pterygota</taxon>
        <taxon>Neoptera</taxon>
        <taxon>Endopterygota</taxon>
        <taxon>Hymenoptera</taxon>
        <taxon>Apocrita</taxon>
        <taxon>Aculeata</taxon>
        <taxon>Apoidea</taxon>
        <taxon>Anthophila</taxon>
        <taxon>Apidae</taxon>
        <taxon>Frieseomelitta</taxon>
    </lineage>
</organism>
<evidence type="ECO:0000256" key="4">
    <source>
        <dbReference type="ARBA" id="ARBA00035216"/>
    </source>
</evidence>
<dbReference type="GO" id="GO:0003735">
    <property type="term" value="F:structural constituent of ribosome"/>
    <property type="evidence" value="ECO:0007669"/>
    <property type="project" value="InterPro"/>
</dbReference>
<protein>
    <recommendedName>
        <fullName evidence="4">Large ribosomal subunit protein eL13</fullName>
    </recommendedName>
    <alternativeName>
        <fullName evidence="5">60S ribosomal protein L13</fullName>
    </alternativeName>
</protein>
<reference evidence="6" key="1">
    <citation type="submission" date="2019-11" db="EMBL/GenBank/DDBJ databases">
        <title>The nuclear and mitochondrial genomes of Frieseomelitta varia - a highly eusocial stingless bee (Meliponini) with a permanently sterile worker caste.</title>
        <authorList>
            <person name="Freitas F.C.P."/>
            <person name="Lourenco A.P."/>
            <person name="Nunes F.M.F."/>
            <person name="Paschoal A.R."/>
            <person name="Abreu F.C.P."/>
            <person name="Barbin F.O."/>
            <person name="Bataglia L."/>
            <person name="Cardoso-Junior C.A.M."/>
            <person name="Cervoni M.S."/>
            <person name="Silva S.R."/>
            <person name="Dalarmi F."/>
            <person name="Del Lama M.A."/>
            <person name="Depintor T.S."/>
            <person name="Ferreira K.M."/>
            <person name="Goria P.S."/>
            <person name="Jaskot M.C."/>
            <person name="Lago D.C."/>
            <person name="Luna-Lucena D."/>
            <person name="Moda L.M."/>
            <person name="Nascimento L."/>
            <person name="Pedrino M."/>
            <person name="Rabico F.O."/>
            <person name="Sanches F.C."/>
            <person name="Santos D.E."/>
            <person name="Santos C.G."/>
            <person name="Vieira J."/>
            <person name="Lopes T.F."/>
            <person name="Barchuk A.R."/>
            <person name="Hartfelder K."/>
            <person name="Simoes Z.L.P."/>
            <person name="Bitondi M.M.G."/>
            <person name="Pinheiro D.G."/>
        </authorList>
    </citation>
    <scope>NUCLEOTIDE SEQUENCE</scope>
    <source>
        <strain evidence="6">USP_RPSP 00005682</strain>
        <tissue evidence="6">Whole individual</tissue>
    </source>
</reference>
<evidence type="ECO:0000313" key="7">
    <source>
        <dbReference type="Proteomes" id="UP000655588"/>
    </source>
</evidence>
<comment type="caution">
    <text evidence="6">The sequence shown here is derived from an EMBL/GenBank/DDBJ whole genome shotgun (WGS) entry which is preliminary data.</text>
</comment>
<evidence type="ECO:0000256" key="3">
    <source>
        <dbReference type="ARBA" id="ARBA00023274"/>
    </source>
</evidence>
<dbReference type="PANTHER" id="PTHR11722">
    <property type="entry name" value="60S RIBOSOMAL PROTEIN L13"/>
    <property type="match status" value="1"/>
</dbReference>
<sequence>MKPVKLLRPVVHCPTVRYHTKIKPEKGFSLAELKASGINRRLATTIGIAVDARRCNSSVEAGKEFTLAELKTSGLNKIFAKTIGITVDPRIRNKLKECRSKLILFSTEREKNKAPKKRLYTNVPKNDDTTEEEMKLSMQVKGEIMSVRHEAQVKAKAPVISLEEAKLVAYAILRKSRADARQ</sequence>
<evidence type="ECO:0000256" key="2">
    <source>
        <dbReference type="ARBA" id="ARBA00022980"/>
    </source>
</evidence>
<name>A0A833VQ70_9HYME</name>
<keyword evidence="7" id="KW-1185">Reference proteome</keyword>